<dbReference type="Proteomes" id="UP000199666">
    <property type="component" value="Unassembled WGS sequence"/>
</dbReference>
<evidence type="ECO:0000256" key="6">
    <source>
        <dbReference type="ARBA" id="ARBA00023136"/>
    </source>
</evidence>
<dbReference type="InterPro" id="IPR008969">
    <property type="entry name" value="CarboxyPept-like_regulatory"/>
</dbReference>
<name>A0A1I2YKX0_9SPHI</name>
<dbReference type="PANTHER" id="PTHR30069">
    <property type="entry name" value="TONB-DEPENDENT OUTER MEMBRANE RECEPTOR"/>
    <property type="match status" value="1"/>
</dbReference>
<dbReference type="InterPro" id="IPR037066">
    <property type="entry name" value="Plug_dom_sf"/>
</dbReference>
<dbReference type="Gene3D" id="2.60.40.1120">
    <property type="entry name" value="Carboxypeptidase-like, regulatory domain"/>
    <property type="match status" value="1"/>
</dbReference>
<evidence type="ECO:0000256" key="3">
    <source>
        <dbReference type="ARBA" id="ARBA00022452"/>
    </source>
</evidence>
<evidence type="ECO:0000256" key="4">
    <source>
        <dbReference type="ARBA" id="ARBA00022692"/>
    </source>
</evidence>
<sequence length="911" mass="100644">MFGTKAQTNITVSGKILNTAGKPISSVNVKINETNQFTTTDEIGEFKLKIRSNTSVTIDFTYLGYQKLTKKIETNSTDVNLGNITLKELNLSLEGIEVNAKRNFEASSNSSLFIGRDVIEQIPALSLNDLLNQIPNRKVTAPSLQNVQNLTLRSSFSAVSSGKNIFEMNNAFGVSIIVDGNVITNNLNMQSYNPGIAGSNGAQSVISGNSSGLNGTTGRSYSGDFAFGGMDLRQIPADNIESIEVIAGVPSAKYGDLSEGAVVVERQAGKSPAYIRMQLRDNATSYGFSKGFGLGKKAGNLNVGVNYVNSYADNRDKIKAYKRINVNSMHTNYFGAENRLKNTFSFDYGRNLDGIKDDKDDLTNKIVKFDSWNFSLANRTSYRIDHPFIKNISLNLRYSTGHQVSYTEAFVNDPYVLVSDATTTGIHEGSYEKGIYTAQSLIDGRPLNISARLDFNSEFKIGKVNSFLSYGGSYSYGANNGLGQVLDPNRPRVSTKASNNSLSSNRSERYYDFSLAVAQQDVGVYIENVISPKVFNRILNVRTGLRYDLQNNLPSYSPRANVNYEVSKSFRIGLAYGISYKSPALGQRYPGPTYFEVPIINAYNGKAAESIYLVYVNKYENTAKGLKSANTQTFEFSSQLKIKKYNLSFNAFAKQNRNGIGNSRVDEVIVLPTFSATFQPGTGKQPILTPSGFRAVRTNIFKFSNNLSSNGYGFDLIFTTPEFASIATSFNMSGGLFRSQTKSTDFSYTNFEDSNNNPDYAVTGIYQPSNTTNYSSNGRITSTTHIPKISLFIQATAEFTLLQKTVYKAGSGTPIAYYTRDGRHIVVTASTPNDVNIGHLFKPTAELEVDNIPEIISNFHLSIGKEIKKRFKFSFNVYNVFNYQPYYLNSNLQYVYPNQSPTFGAEISLKL</sequence>
<evidence type="ECO:0000256" key="2">
    <source>
        <dbReference type="ARBA" id="ARBA00022448"/>
    </source>
</evidence>
<dbReference type="SUPFAM" id="SSF49464">
    <property type="entry name" value="Carboxypeptidase regulatory domain-like"/>
    <property type="match status" value="1"/>
</dbReference>
<protein>
    <submittedName>
        <fullName evidence="8">TonB-dependent Receptor Plug Domain</fullName>
    </submittedName>
</protein>
<keyword evidence="4" id="KW-0812">Transmembrane</keyword>
<dbReference type="Gene3D" id="2.40.170.20">
    <property type="entry name" value="TonB-dependent receptor, beta-barrel domain"/>
    <property type="match status" value="1"/>
</dbReference>
<organism evidence="8 9">
    <name type="scientific">Pedobacter insulae</name>
    <dbReference type="NCBI Taxonomy" id="414048"/>
    <lineage>
        <taxon>Bacteria</taxon>
        <taxon>Pseudomonadati</taxon>
        <taxon>Bacteroidota</taxon>
        <taxon>Sphingobacteriia</taxon>
        <taxon>Sphingobacteriales</taxon>
        <taxon>Sphingobacteriaceae</taxon>
        <taxon>Pedobacter</taxon>
    </lineage>
</organism>
<keyword evidence="6" id="KW-0472">Membrane</keyword>
<keyword evidence="9" id="KW-1185">Reference proteome</keyword>
<dbReference type="SUPFAM" id="SSF56935">
    <property type="entry name" value="Porins"/>
    <property type="match status" value="1"/>
</dbReference>
<dbReference type="Gene3D" id="2.170.130.10">
    <property type="entry name" value="TonB-dependent receptor, plug domain"/>
    <property type="match status" value="1"/>
</dbReference>
<dbReference type="EMBL" id="FOPP01000007">
    <property type="protein sequence ID" value="SFH26190.1"/>
    <property type="molecule type" value="Genomic_DNA"/>
</dbReference>
<dbReference type="PANTHER" id="PTHR30069:SF29">
    <property type="entry name" value="HEMOGLOBIN AND HEMOGLOBIN-HAPTOGLOBIN-BINDING PROTEIN 1-RELATED"/>
    <property type="match status" value="1"/>
</dbReference>
<proteinExistence type="predicted"/>
<evidence type="ECO:0000313" key="8">
    <source>
        <dbReference type="EMBL" id="SFH26190.1"/>
    </source>
</evidence>
<gene>
    <name evidence="8" type="ORF">SAMN04489864_107169</name>
</gene>
<dbReference type="GO" id="GO:0015344">
    <property type="term" value="F:siderophore uptake transmembrane transporter activity"/>
    <property type="evidence" value="ECO:0007669"/>
    <property type="project" value="TreeGrafter"/>
</dbReference>
<evidence type="ECO:0000256" key="5">
    <source>
        <dbReference type="ARBA" id="ARBA00022729"/>
    </source>
</evidence>
<dbReference type="GO" id="GO:0009279">
    <property type="term" value="C:cell outer membrane"/>
    <property type="evidence" value="ECO:0007669"/>
    <property type="project" value="UniProtKB-SubCell"/>
</dbReference>
<keyword evidence="5" id="KW-0732">Signal</keyword>
<dbReference type="STRING" id="414048.SAMN04489864_107169"/>
<evidence type="ECO:0000256" key="1">
    <source>
        <dbReference type="ARBA" id="ARBA00004571"/>
    </source>
</evidence>
<accession>A0A1I2YKX0</accession>
<dbReference type="GO" id="GO:0044718">
    <property type="term" value="P:siderophore transmembrane transport"/>
    <property type="evidence" value="ECO:0007669"/>
    <property type="project" value="TreeGrafter"/>
</dbReference>
<keyword evidence="3" id="KW-1134">Transmembrane beta strand</keyword>
<dbReference type="InterPro" id="IPR036942">
    <property type="entry name" value="Beta-barrel_TonB_sf"/>
</dbReference>
<keyword evidence="8" id="KW-0675">Receptor</keyword>
<keyword evidence="2" id="KW-0813">Transport</keyword>
<dbReference type="Pfam" id="PF13715">
    <property type="entry name" value="CarbopepD_reg_2"/>
    <property type="match status" value="1"/>
</dbReference>
<evidence type="ECO:0000313" key="9">
    <source>
        <dbReference type="Proteomes" id="UP000199666"/>
    </source>
</evidence>
<dbReference type="InterPro" id="IPR039426">
    <property type="entry name" value="TonB-dep_rcpt-like"/>
</dbReference>
<dbReference type="AlphaFoldDB" id="A0A1I2YKX0"/>
<reference evidence="8 9" key="1">
    <citation type="submission" date="2016-10" db="EMBL/GenBank/DDBJ databases">
        <authorList>
            <person name="de Groot N.N."/>
        </authorList>
    </citation>
    <scope>NUCLEOTIDE SEQUENCE [LARGE SCALE GENOMIC DNA]</scope>
    <source>
        <strain evidence="8 9">DSM 18684</strain>
    </source>
</reference>
<keyword evidence="7" id="KW-0998">Cell outer membrane</keyword>
<evidence type="ECO:0000256" key="7">
    <source>
        <dbReference type="ARBA" id="ARBA00023237"/>
    </source>
</evidence>
<comment type="subcellular location">
    <subcellularLocation>
        <location evidence="1">Cell outer membrane</location>
        <topology evidence="1">Multi-pass membrane protein</topology>
    </subcellularLocation>
</comment>